<evidence type="ECO:0000256" key="9">
    <source>
        <dbReference type="RuleBase" id="RU000489"/>
    </source>
</evidence>
<reference evidence="11 12" key="1">
    <citation type="submission" date="2015-06" db="EMBL/GenBank/DDBJ databases">
        <title>Draft genome of the ant-associated black yeast Phialophora attae CBS 131958.</title>
        <authorList>
            <person name="Moreno L.F."/>
            <person name="Stielow B.J."/>
            <person name="de Hoog S."/>
            <person name="Vicente V.A."/>
            <person name="Weiss V.A."/>
            <person name="de Vries M."/>
            <person name="Cruz L.M."/>
            <person name="Souza E.M."/>
        </authorList>
    </citation>
    <scope>NUCLEOTIDE SEQUENCE [LARGE SCALE GENOMIC DNA]</scope>
    <source>
        <strain evidence="11 12">CBS 131958</strain>
    </source>
</reference>
<evidence type="ECO:0000313" key="11">
    <source>
        <dbReference type="EMBL" id="KPI45291.1"/>
    </source>
</evidence>
<name>A0A0N0NRN4_9EURO</name>
<dbReference type="Proteomes" id="UP000038010">
    <property type="component" value="Unassembled WGS sequence"/>
</dbReference>
<evidence type="ECO:0000256" key="6">
    <source>
        <dbReference type="ARBA" id="ARBA00023277"/>
    </source>
</evidence>
<evidence type="ECO:0000256" key="8">
    <source>
        <dbReference type="ARBA" id="ARBA00023326"/>
    </source>
</evidence>
<dbReference type="GO" id="GO:0008843">
    <property type="term" value="F:endochitinase activity"/>
    <property type="evidence" value="ECO:0007669"/>
    <property type="project" value="UniProtKB-EC"/>
</dbReference>
<feature type="domain" description="GH18" evidence="10">
    <location>
        <begin position="1"/>
        <end position="239"/>
    </location>
</feature>
<dbReference type="InterPro" id="IPR050314">
    <property type="entry name" value="Glycosyl_Hydrlase_18"/>
</dbReference>
<protein>
    <recommendedName>
        <fullName evidence="3">chitinase</fullName>
        <ecNumber evidence="3">3.2.1.14</ecNumber>
    </recommendedName>
</protein>
<keyword evidence="4 9" id="KW-0378">Hydrolase</keyword>
<keyword evidence="12" id="KW-1185">Reference proteome</keyword>
<keyword evidence="5" id="KW-0146">Chitin degradation</keyword>
<dbReference type="GO" id="GO:0008061">
    <property type="term" value="F:chitin binding"/>
    <property type="evidence" value="ECO:0007669"/>
    <property type="project" value="InterPro"/>
</dbReference>
<keyword evidence="6" id="KW-0119">Carbohydrate metabolism</keyword>
<evidence type="ECO:0000256" key="7">
    <source>
        <dbReference type="ARBA" id="ARBA00023295"/>
    </source>
</evidence>
<dbReference type="SUPFAM" id="SSF54556">
    <property type="entry name" value="Chitinase insertion domain"/>
    <property type="match status" value="1"/>
</dbReference>
<dbReference type="SMART" id="SM00636">
    <property type="entry name" value="Glyco_18"/>
    <property type="match status" value="1"/>
</dbReference>
<keyword evidence="8" id="KW-0624">Polysaccharide degradation</keyword>
<dbReference type="InterPro" id="IPR001223">
    <property type="entry name" value="Glyco_hydro18_cat"/>
</dbReference>
<organism evidence="11 12">
    <name type="scientific">Cyphellophora attinorum</name>
    <dbReference type="NCBI Taxonomy" id="1664694"/>
    <lineage>
        <taxon>Eukaryota</taxon>
        <taxon>Fungi</taxon>
        <taxon>Dikarya</taxon>
        <taxon>Ascomycota</taxon>
        <taxon>Pezizomycotina</taxon>
        <taxon>Eurotiomycetes</taxon>
        <taxon>Chaetothyriomycetidae</taxon>
        <taxon>Chaetothyriales</taxon>
        <taxon>Cyphellophoraceae</taxon>
        <taxon>Cyphellophora</taxon>
    </lineage>
</organism>
<proteinExistence type="inferred from homology"/>
<dbReference type="AlphaFoldDB" id="A0A0N0NRN4"/>
<dbReference type="InterPro" id="IPR017853">
    <property type="entry name" value="GH"/>
</dbReference>
<dbReference type="PROSITE" id="PS01095">
    <property type="entry name" value="GH18_1"/>
    <property type="match status" value="1"/>
</dbReference>
<evidence type="ECO:0000313" key="12">
    <source>
        <dbReference type="Proteomes" id="UP000038010"/>
    </source>
</evidence>
<dbReference type="STRING" id="1664694.A0A0N0NRN4"/>
<accession>A0A0N0NRN4</accession>
<dbReference type="GO" id="GO:0006032">
    <property type="term" value="P:chitin catabolic process"/>
    <property type="evidence" value="ECO:0007669"/>
    <property type="project" value="UniProtKB-KW"/>
</dbReference>
<dbReference type="GO" id="GO:0000272">
    <property type="term" value="P:polysaccharide catabolic process"/>
    <property type="evidence" value="ECO:0007669"/>
    <property type="project" value="UniProtKB-KW"/>
</dbReference>
<evidence type="ECO:0000256" key="2">
    <source>
        <dbReference type="ARBA" id="ARBA00008682"/>
    </source>
</evidence>
<dbReference type="PROSITE" id="PS51910">
    <property type="entry name" value="GH18_2"/>
    <property type="match status" value="1"/>
</dbReference>
<dbReference type="SUPFAM" id="SSF51445">
    <property type="entry name" value="(Trans)glycosidases"/>
    <property type="match status" value="1"/>
</dbReference>
<dbReference type="PANTHER" id="PTHR11177:SF228">
    <property type="entry name" value="CHITINASE"/>
    <property type="match status" value="1"/>
</dbReference>
<dbReference type="RefSeq" id="XP_018005254.1">
    <property type="nucleotide sequence ID" value="XM_018142350.1"/>
</dbReference>
<dbReference type="GO" id="GO:0005576">
    <property type="term" value="C:extracellular region"/>
    <property type="evidence" value="ECO:0007669"/>
    <property type="project" value="TreeGrafter"/>
</dbReference>
<dbReference type="OrthoDB" id="76388at2759"/>
<evidence type="ECO:0000256" key="4">
    <source>
        <dbReference type="ARBA" id="ARBA00022801"/>
    </source>
</evidence>
<keyword evidence="7 9" id="KW-0326">Glycosidase</keyword>
<sequence length="261" mass="28442">MHRFTTSAREVVEYYGLDGIDIDWEYPRSVEAGQQFLELMTRLRQVLPQPYRLSTALPAGEWVLEFIPLAALAKQIDALNLMAYDFVGAHWGPGVTGHQAQLYASTGESGGSGNAGVQYVIDRGLPAAKIMLGIPLYGRTFESTDGLRRPFQGTGRQEAYLVKDLPLPGMQEVYDPAAVAVYAYGDGELITYDSKDSVTKKAEYARGKGLAGLFYWQIAGDRFGGDSLIRAGFMALNSSGIDTAHVADESIHQGGLQEPQP</sequence>
<dbReference type="InterPro" id="IPR011583">
    <property type="entry name" value="Chitinase_II/V-like_cat"/>
</dbReference>
<evidence type="ECO:0000256" key="5">
    <source>
        <dbReference type="ARBA" id="ARBA00023024"/>
    </source>
</evidence>
<dbReference type="EMBL" id="LFJN01000002">
    <property type="protein sequence ID" value="KPI45291.1"/>
    <property type="molecule type" value="Genomic_DNA"/>
</dbReference>
<comment type="similarity">
    <text evidence="2">Belongs to the glycosyl hydrolase 18 family. Chitinase class V subfamily.</text>
</comment>
<dbReference type="InterPro" id="IPR001579">
    <property type="entry name" value="Glyco_hydro_18_chit_AS"/>
</dbReference>
<comment type="catalytic activity">
    <reaction evidence="1">
        <text>Random endo-hydrolysis of N-acetyl-beta-D-glucosaminide (1-&gt;4)-beta-linkages in chitin and chitodextrins.</text>
        <dbReference type="EC" id="3.2.1.14"/>
    </reaction>
</comment>
<dbReference type="VEuPathDB" id="FungiDB:AB675_2382"/>
<dbReference type="Pfam" id="PF00704">
    <property type="entry name" value="Glyco_hydro_18"/>
    <property type="match status" value="1"/>
</dbReference>
<dbReference type="Gene3D" id="3.20.20.80">
    <property type="entry name" value="Glycosidases"/>
    <property type="match status" value="1"/>
</dbReference>
<comment type="caution">
    <text evidence="11">The sequence shown here is derived from an EMBL/GenBank/DDBJ whole genome shotgun (WGS) entry which is preliminary data.</text>
</comment>
<evidence type="ECO:0000259" key="10">
    <source>
        <dbReference type="PROSITE" id="PS51910"/>
    </source>
</evidence>
<evidence type="ECO:0000256" key="3">
    <source>
        <dbReference type="ARBA" id="ARBA00012729"/>
    </source>
</evidence>
<dbReference type="GeneID" id="28734230"/>
<dbReference type="EC" id="3.2.1.14" evidence="3"/>
<gene>
    <name evidence="11" type="ORF">AB675_2382</name>
</gene>
<dbReference type="Gene3D" id="3.10.50.10">
    <property type="match status" value="1"/>
</dbReference>
<dbReference type="PANTHER" id="PTHR11177">
    <property type="entry name" value="CHITINASE"/>
    <property type="match status" value="1"/>
</dbReference>
<dbReference type="InterPro" id="IPR029070">
    <property type="entry name" value="Chitinase_insertion_sf"/>
</dbReference>
<evidence type="ECO:0000256" key="1">
    <source>
        <dbReference type="ARBA" id="ARBA00000822"/>
    </source>
</evidence>